<proteinExistence type="predicted"/>
<dbReference type="AlphaFoldDB" id="A0A6M3XVQ1"/>
<evidence type="ECO:0000313" key="1">
    <source>
        <dbReference type="EMBL" id="QJI01940.1"/>
    </source>
</evidence>
<organism evidence="1">
    <name type="scientific">viral metagenome</name>
    <dbReference type="NCBI Taxonomy" id="1070528"/>
    <lineage>
        <taxon>unclassified sequences</taxon>
        <taxon>metagenomes</taxon>
        <taxon>organismal metagenomes</taxon>
    </lineage>
</organism>
<sequence length="97" mass="9979">MSSKPGIAYITVTADTLVSTEPVLLYGAVILASALGGDATIYDGHDASSGRKVITLKGGATLSTPVEWPQGLYLGGGLYVDVGSSITEVQLSYETIE</sequence>
<accession>A0A6M3XVQ1</accession>
<reference evidence="1" key="1">
    <citation type="submission" date="2020-03" db="EMBL/GenBank/DDBJ databases">
        <title>The deep terrestrial virosphere.</title>
        <authorList>
            <person name="Holmfeldt K."/>
            <person name="Nilsson E."/>
            <person name="Simone D."/>
            <person name="Lopez-Fernandez M."/>
            <person name="Wu X."/>
            <person name="de Brujin I."/>
            <person name="Lundin D."/>
            <person name="Andersson A."/>
            <person name="Bertilsson S."/>
            <person name="Dopson M."/>
        </authorList>
    </citation>
    <scope>NUCLEOTIDE SEQUENCE</scope>
    <source>
        <strain evidence="1">TM448B02843</strain>
    </source>
</reference>
<protein>
    <submittedName>
        <fullName evidence="1">Uncharacterized protein</fullName>
    </submittedName>
</protein>
<name>A0A6M3XVQ1_9ZZZZ</name>
<dbReference type="EMBL" id="MT144963">
    <property type="protein sequence ID" value="QJI01940.1"/>
    <property type="molecule type" value="Genomic_DNA"/>
</dbReference>
<gene>
    <name evidence="1" type="ORF">TM448B02843_0006</name>
</gene>